<reference evidence="1" key="1">
    <citation type="submission" date="2015-10" db="EMBL/GenBank/DDBJ databases">
        <authorList>
            <person name="Gilbert D.G."/>
        </authorList>
    </citation>
    <scope>NUCLEOTIDE SEQUENCE</scope>
</reference>
<name>A0A160TR29_9ZZZZ</name>
<dbReference type="EMBL" id="CZQE01000375">
    <property type="protein sequence ID" value="CUS46534.1"/>
    <property type="molecule type" value="Genomic_DNA"/>
</dbReference>
<evidence type="ECO:0000313" key="1">
    <source>
        <dbReference type="EMBL" id="CUS46534.1"/>
    </source>
</evidence>
<protein>
    <recommendedName>
        <fullName evidence="2">DUF2817 domain-containing protein</fullName>
    </recommendedName>
</protein>
<dbReference type="InterPro" id="IPR021259">
    <property type="entry name" value="DUF2817"/>
</dbReference>
<dbReference type="SUPFAM" id="SSF53187">
    <property type="entry name" value="Zn-dependent exopeptidases"/>
    <property type="match status" value="1"/>
</dbReference>
<sequence length="368" mass="40054">MFVESYDEARHAFRASMETLGGRLESATIPGVGAQGEELTIDWAVIGPAGASDTLLSISGVHGAEGHAGSAAQRAFAALLDPRDLGDECNVVMIHALNPWGVSHGHRVDADNVDLSRNFGDFDAMLRLNPDYALIHDIVCPDRWDDGLLGRVRALFQSLTGELGAAAALTAFTGGQHSHPEGVGFGGVRPSPSHRVFKHIVDTEFTACRRMAYLEWHTGFGDYGQPLAVALDAPGTAARNRMTCWWADQGLQDEDQAFESGETPDWSGLLLPGLRRMAPQIDIVGAPIEIGTVSNFEAFEAVMIDRWLRLGREPGDADLRSTLRARLRAAYDPADPIWRERVVEIGRRMHVAALRGLRAWKMGVRTGV</sequence>
<gene>
    <name evidence="1" type="ORF">MGWOODY_Smn3105</name>
</gene>
<dbReference type="Gene3D" id="3.40.630.10">
    <property type="entry name" value="Zn peptidases"/>
    <property type="match status" value="1"/>
</dbReference>
<proteinExistence type="predicted"/>
<dbReference type="Pfam" id="PF10994">
    <property type="entry name" value="DUF2817"/>
    <property type="match status" value="1"/>
</dbReference>
<dbReference type="CDD" id="cd06233">
    <property type="entry name" value="M14-like"/>
    <property type="match status" value="1"/>
</dbReference>
<dbReference type="AlphaFoldDB" id="A0A160TR29"/>
<organism evidence="1">
    <name type="scientific">hydrothermal vent metagenome</name>
    <dbReference type="NCBI Taxonomy" id="652676"/>
    <lineage>
        <taxon>unclassified sequences</taxon>
        <taxon>metagenomes</taxon>
        <taxon>ecological metagenomes</taxon>
    </lineage>
</organism>
<accession>A0A160TR29</accession>
<evidence type="ECO:0008006" key="2">
    <source>
        <dbReference type="Google" id="ProtNLM"/>
    </source>
</evidence>